<reference evidence="1 2" key="1">
    <citation type="submission" date="2021-10" db="EMBL/GenBank/DDBJ databases">
        <title>Streptomyces sp. strain SMC 277, a novel streptomycete isolated from soil.</title>
        <authorList>
            <person name="Chanama M."/>
        </authorList>
    </citation>
    <scope>NUCLEOTIDE SEQUENCE [LARGE SCALE GENOMIC DNA]</scope>
    <source>
        <strain evidence="1 2">SMC 277</strain>
    </source>
</reference>
<accession>A0ABS8B6H6</accession>
<name>A0ABS8B6H6_9ACTN</name>
<dbReference type="EMBL" id="JAJAUY010000036">
    <property type="protein sequence ID" value="MCB5180159.1"/>
    <property type="molecule type" value="Genomic_DNA"/>
</dbReference>
<sequence length="66" mass="7226">MTGRHEERAHGAAAARAGREIAHCPACGRPVETVIRRSKHLGIFVPEWVPGPCKNPDCPAYDRPEP</sequence>
<evidence type="ECO:0000313" key="1">
    <source>
        <dbReference type="EMBL" id="MCB5180159.1"/>
    </source>
</evidence>
<proteinExistence type="predicted"/>
<comment type="caution">
    <text evidence="1">The sequence shown here is derived from an EMBL/GenBank/DDBJ whole genome shotgun (WGS) entry which is preliminary data.</text>
</comment>
<protein>
    <submittedName>
        <fullName evidence="1">Uncharacterized protein</fullName>
    </submittedName>
</protein>
<evidence type="ECO:0000313" key="2">
    <source>
        <dbReference type="Proteomes" id="UP001199054"/>
    </source>
</evidence>
<dbReference type="Proteomes" id="UP001199054">
    <property type="component" value="Unassembled WGS sequence"/>
</dbReference>
<keyword evidence="2" id="KW-1185">Reference proteome</keyword>
<dbReference type="RefSeq" id="WP_226727060.1">
    <property type="nucleotide sequence ID" value="NZ_JAJAUY010000036.1"/>
</dbReference>
<gene>
    <name evidence="1" type="ORF">LG632_12310</name>
</gene>
<organism evidence="1 2">
    <name type="scientific">Streptomyces antimicrobicus</name>
    <dbReference type="NCBI Taxonomy" id="2883108"/>
    <lineage>
        <taxon>Bacteria</taxon>
        <taxon>Bacillati</taxon>
        <taxon>Actinomycetota</taxon>
        <taxon>Actinomycetes</taxon>
        <taxon>Kitasatosporales</taxon>
        <taxon>Streptomycetaceae</taxon>
        <taxon>Streptomyces</taxon>
    </lineage>
</organism>